<dbReference type="AlphaFoldDB" id="A0A8T4IS36"/>
<name>A0A8T4IS36_9ACTN</name>
<comment type="caution">
    <text evidence="5">The sequence shown here is derived from an EMBL/GenBank/DDBJ whole genome shotgun (WGS) entry which is preliminary data.</text>
</comment>
<dbReference type="EMBL" id="JAGSMN010000437">
    <property type="protein sequence ID" value="MBR7675151.1"/>
    <property type="molecule type" value="Genomic_DNA"/>
</dbReference>
<sequence>MNPQGRETDADLAMAAQRRAALARERAERAEATARKHERLARESGQRFHEQLALTHRRTAACHRASARLQESFALRAAAWTKGQGDRPRFMAVVAEACDTDSAAMTLLDAERNQLAVAVSDERSRAAQDLEYVLGEGPGQEAAAELRQVRASGREVVERWPEYGTSLASLGIATVTAVPLRTAESCIGALTVFDPRPVPGGSPDLSEIAEALTRIVLLEPDADPGLYGGTDIRATVQQAAGMLSARLGCSIADALTLIKARAFTEDVSVETVARRIVDGDLTFR</sequence>
<keyword evidence="2" id="KW-0804">Transcription</keyword>
<accession>A0A8T4IS36</accession>
<keyword evidence="3" id="KW-0175">Coiled coil</keyword>
<evidence type="ECO:0000313" key="5">
    <source>
        <dbReference type="EMBL" id="MBR7675151.1"/>
    </source>
</evidence>
<dbReference type="Gene3D" id="3.30.450.40">
    <property type="match status" value="1"/>
</dbReference>
<reference evidence="5" key="1">
    <citation type="submission" date="2021-04" db="EMBL/GenBank/DDBJ databases">
        <title>Sequencing of actinobacteria type strains.</title>
        <authorList>
            <person name="Nguyen G.-S."/>
            <person name="Wentzel A."/>
        </authorList>
    </citation>
    <scope>NUCLEOTIDE SEQUENCE</scope>
    <source>
        <strain evidence="5">DSM 42095</strain>
    </source>
</reference>
<dbReference type="GO" id="GO:0003723">
    <property type="term" value="F:RNA binding"/>
    <property type="evidence" value="ECO:0007669"/>
    <property type="project" value="InterPro"/>
</dbReference>
<keyword evidence="6" id="KW-1185">Reference proteome</keyword>
<dbReference type="Proteomes" id="UP000675554">
    <property type="component" value="Unassembled WGS sequence"/>
</dbReference>
<dbReference type="Gene3D" id="1.10.10.10">
    <property type="entry name" value="Winged helix-like DNA-binding domain superfamily/Winged helix DNA-binding domain"/>
    <property type="match status" value="1"/>
</dbReference>
<feature type="domain" description="ANTAR" evidence="4">
    <location>
        <begin position="204"/>
        <end position="277"/>
    </location>
</feature>
<dbReference type="InterPro" id="IPR029016">
    <property type="entry name" value="GAF-like_dom_sf"/>
</dbReference>
<dbReference type="InterPro" id="IPR005561">
    <property type="entry name" value="ANTAR"/>
</dbReference>
<dbReference type="Pfam" id="PF01590">
    <property type="entry name" value="GAF"/>
    <property type="match status" value="1"/>
</dbReference>
<dbReference type="Pfam" id="PF03861">
    <property type="entry name" value="ANTAR"/>
    <property type="match status" value="1"/>
</dbReference>
<evidence type="ECO:0000259" key="4">
    <source>
        <dbReference type="SMART" id="SM01012"/>
    </source>
</evidence>
<evidence type="ECO:0000256" key="2">
    <source>
        <dbReference type="ARBA" id="ARBA00023163"/>
    </source>
</evidence>
<dbReference type="InterPro" id="IPR003018">
    <property type="entry name" value="GAF"/>
</dbReference>
<feature type="coiled-coil region" evidence="3">
    <location>
        <begin position="13"/>
        <end position="40"/>
    </location>
</feature>
<organism evidence="5 6">
    <name type="scientific">Streptomyces daliensis</name>
    <dbReference type="NCBI Taxonomy" id="299421"/>
    <lineage>
        <taxon>Bacteria</taxon>
        <taxon>Bacillati</taxon>
        <taxon>Actinomycetota</taxon>
        <taxon>Actinomycetes</taxon>
        <taxon>Kitasatosporales</taxon>
        <taxon>Streptomycetaceae</taxon>
        <taxon>Streptomyces</taxon>
    </lineage>
</organism>
<evidence type="ECO:0000256" key="1">
    <source>
        <dbReference type="ARBA" id="ARBA00023015"/>
    </source>
</evidence>
<dbReference type="SUPFAM" id="SSF55781">
    <property type="entry name" value="GAF domain-like"/>
    <property type="match status" value="1"/>
</dbReference>
<keyword evidence="1" id="KW-0805">Transcription regulation</keyword>
<evidence type="ECO:0000256" key="3">
    <source>
        <dbReference type="SAM" id="Coils"/>
    </source>
</evidence>
<proteinExistence type="predicted"/>
<protein>
    <submittedName>
        <fullName evidence="5">GAF and ANTAR domain-containing protein</fullName>
    </submittedName>
</protein>
<dbReference type="SMART" id="SM01012">
    <property type="entry name" value="ANTAR"/>
    <property type="match status" value="1"/>
</dbReference>
<evidence type="ECO:0000313" key="6">
    <source>
        <dbReference type="Proteomes" id="UP000675554"/>
    </source>
</evidence>
<gene>
    <name evidence="5" type="ORF">KDA82_19410</name>
</gene>
<dbReference type="InterPro" id="IPR036388">
    <property type="entry name" value="WH-like_DNA-bd_sf"/>
</dbReference>